<evidence type="ECO:0000256" key="4">
    <source>
        <dbReference type="ARBA" id="ARBA00022692"/>
    </source>
</evidence>
<evidence type="ECO:0000256" key="6">
    <source>
        <dbReference type="ARBA" id="ARBA00023136"/>
    </source>
</evidence>
<reference evidence="8" key="1">
    <citation type="submission" date="2022-09" db="EMBL/GenBank/DDBJ databases">
        <title>Culturomic study of gut microbiota in children with autism spectrum disorder.</title>
        <authorList>
            <person name="Efimov B.A."/>
            <person name="Chaplin A.V."/>
            <person name="Sokolova S.R."/>
            <person name="Pikina A.P."/>
            <person name="Korzhanova M."/>
            <person name="Belova V."/>
            <person name="Korostin D."/>
        </authorList>
    </citation>
    <scope>NUCLEOTIDE SEQUENCE</scope>
    <source>
        <strain evidence="8">ASD5510</strain>
    </source>
</reference>
<evidence type="ECO:0000256" key="5">
    <source>
        <dbReference type="ARBA" id="ARBA00022989"/>
    </source>
</evidence>
<gene>
    <name evidence="8" type="ORF">OBO34_11105</name>
</gene>
<dbReference type="RefSeq" id="WP_269478515.1">
    <property type="nucleotide sequence ID" value="NZ_JAOSHN010000004.1"/>
</dbReference>
<feature type="transmembrane region" description="Helical" evidence="7">
    <location>
        <begin position="46"/>
        <end position="66"/>
    </location>
</feature>
<evidence type="ECO:0000256" key="2">
    <source>
        <dbReference type="ARBA" id="ARBA00008806"/>
    </source>
</evidence>
<dbReference type="AlphaFoldDB" id="A0A9J6QV30"/>
<keyword evidence="6 7" id="KW-0472">Membrane</keyword>
<protein>
    <submittedName>
        <fullName evidence="8">Type IV secretory system conjugative DNA transfer family protein</fullName>
    </submittedName>
</protein>
<sequence>MKKVKEILQLEMQKDYESGAGHASNQDYANRKRLMKFNRFFAQYKVFTRVYAAAAGLVMVLLVYLFNRLEAMSLKGLFTDGKITYSKVSIWHTIQSSYPVLLLLLVLALVLYFKFAYDIRVSYGDLNVGQKGTARWTTREELEEQYKKVPERDAAFEGVGGIPIARDGRKLYIDDTATNNLILGGTRSGKGQIVIEPMAEIYSRAEEKASMILTDPKLELASHMLPELERRGYQCYILNLVDPEFSMGYNPLKLIIDEYKRGDEDTAQRLCASLGYTVFPNNVEEKDPYWTNQARNVFIAAIWAEVEDNLSADRLENQRRKYAHDKKEAQREVQYLKKLYGKDYRDYKLRRRMDRILKTEPNLSNLGVLTELVLAEKAGIQNLLKEGINEETVKRLRYFQYRPSQFKRKAFYPTTEQEDKISIYSLIKMCNSLSAIKLTKDRTALDAYFSQRPEDNFARITYGSIIPTPDNTKGTIMSTFQIGIRAFDYDSIAKMTAESSLDFTEIAFSPKPVAIFIGLPDYDKSNYFLATVFINQMYFVLAKLATAMPGGELYRRVAFILDEFGNLPVLDNIGNIVTVCLGRNMVFSFFVQSMSQLEKLYKEDAKTIQNNCGNQVYIMTGELGTCKEISEKLGSETITVLNRTGKKLSPAKELTEMSEEKPLLTPDELMRLEMGETIIFRFMFRETRVGTRKRIKATPIANMGEHHMRYAHEYLSDLFPKEQRLYQSPDMERIYEINPGLREMELPIAAVDLKKTDHIELKTRSRSAGQYMKEQKWREQAFCIKEDPSQEDLIRIKQAFDLMNLTKAQRERYLEAGKIRRNEKTKEEEILYPDDILRNGWILDYAKTLLTVKNPQVIEKGYQLLELINPLPERKKTREELQDEAEWEKELLVSTSQQNT</sequence>
<dbReference type="Proteomes" id="UP001065549">
    <property type="component" value="Unassembled WGS sequence"/>
</dbReference>
<evidence type="ECO:0000256" key="1">
    <source>
        <dbReference type="ARBA" id="ARBA00004651"/>
    </source>
</evidence>
<keyword evidence="4 7" id="KW-0812">Transmembrane</keyword>
<evidence type="ECO:0000256" key="3">
    <source>
        <dbReference type="ARBA" id="ARBA00022475"/>
    </source>
</evidence>
<proteinExistence type="inferred from homology"/>
<dbReference type="InterPro" id="IPR003688">
    <property type="entry name" value="TraG/VirD4"/>
</dbReference>
<evidence type="ECO:0000256" key="7">
    <source>
        <dbReference type="SAM" id="Phobius"/>
    </source>
</evidence>
<accession>A0A9J6QV30</accession>
<comment type="caution">
    <text evidence="8">The sequence shown here is derived from an EMBL/GenBank/DDBJ whole genome shotgun (WGS) entry which is preliminary data.</text>
</comment>
<organism evidence="8 9">
    <name type="scientific">Hominibacterium faecale</name>
    <dbReference type="NCBI Taxonomy" id="2839743"/>
    <lineage>
        <taxon>Bacteria</taxon>
        <taxon>Bacillati</taxon>
        <taxon>Bacillota</taxon>
        <taxon>Clostridia</taxon>
        <taxon>Peptostreptococcales</taxon>
        <taxon>Anaerovoracaceae</taxon>
        <taxon>Hominibacterium</taxon>
    </lineage>
</organism>
<evidence type="ECO:0000313" key="8">
    <source>
        <dbReference type="EMBL" id="MCU7378903.1"/>
    </source>
</evidence>
<keyword evidence="5 7" id="KW-1133">Transmembrane helix</keyword>
<keyword evidence="9" id="KW-1185">Reference proteome</keyword>
<dbReference type="Gene3D" id="3.40.50.300">
    <property type="entry name" value="P-loop containing nucleotide triphosphate hydrolases"/>
    <property type="match status" value="2"/>
</dbReference>
<name>A0A9J6QV30_9FIRM</name>
<keyword evidence="3" id="KW-1003">Cell membrane</keyword>
<comment type="similarity">
    <text evidence="2">Belongs to the VirD4/TraG family.</text>
</comment>
<comment type="subcellular location">
    <subcellularLocation>
        <location evidence="1">Cell membrane</location>
        <topology evidence="1">Multi-pass membrane protein</topology>
    </subcellularLocation>
</comment>
<dbReference type="PANTHER" id="PTHR37937:SF1">
    <property type="entry name" value="CONJUGATIVE TRANSFER: DNA TRANSPORT"/>
    <property type="match status" value="1"/>
</dbReference>
<feature type="transmembrane region" description="Helical" evidence="7">
    <location>
        <begin position="96"/>
        <end position="113"/>
    </location>
</feature>
<dbReference type="PANTHER" id="PTHR37937">
    <property type="entry name" value="CONJUGATIVE TRANSFER: DNA TRANSPORT"/>
    <property type="match status" value="1"/>
</dbReference>
<dbReference type="CDD" id="cd01127">
    <property type="entry name" value="TrwB_TraG_TraD_VirD4"/>
    <property type="match status" value="2"/>
</dbReference>
<dbReference type="InterPro" id="IPR027417">
    <property type="entry name" value="P-loop_NTPase"/>
</dbReference>
<dbReference type="EMBL" id="JAOSHN010000004">
    <property type="protein sequence ID" value="MCU7378903.1"/>
    <property type="molecule type" value="Genomic_DNA"/>
</dbReference>
<evidence type="ECO:0000313" key="9">
    <source>
        <dbReference type="Proteomes" id="UP001065549"/>
    </source>
</evidence>
<dbReference type="GO" id="GO:0005886">
    <property type="term" value="C:plasma membrane"/>
    <property type="evidence" value="ECO:0007669"/>
    <property type="project" value="UniProtKB-SubCell"/>
</dbReference>
<dbReference type="InterPro" id="IPR051539">
    <property type="entry name" value="T4SS-coupling_protein"/>
</dbReference>
<dbReference type="Pfam" id="PF02534">
    <property type="entry name" value="T4SS-DNA_transf"/>
    <property type="match status" value="2"/>
</dbReference>
<dbReference type="SUPFAM" id="SSF52540">
    <property type="entry name" value="P-loop containing nucleoside triphosphate hydrolases"/>
    <property type="match status" value="1"/>
</dbReference>